<proteinExistence type="predicted"/>
<evidence type="ECO:0000256" key="1">
    <source>
        <dbReference type="SAM" id="SignalP"/>
    </source>
</evidence>
<feature type="signal peptide" evidence="1">
    <location>
        <begin position="1"/>
        <end position="20"/>
    </location>
</feature>
<feature type="chain" id="PRO_5020032772" evidence="1">
    <location>
        <begin position="21"/>
        <end position="91"/>
    </location>
</feature>
<reference evidence="2" key="1">
    <citation type="submission" date="2019-04" db="EMBL/GenBank/DDBJ databases">
        <title>An insight into the mialome of Ixodes scapularis.</title>
        <authorList>
            <person name="Ribeiro J.M."/>
            <person name="Mather T.N."/>
            <person name="Karim S."/>
        </authorList>
    </citation>
    <scope>NUCLEOTIDE SEQUENCE</scope>
</reference>
<dbReference type="AlphaFoldDB" id="A0A4D5RW33"/>
<name>A0A4D5RW33_IXOSC</name>
<sequence length="91" mass="10519">MFGPLCLQLLLVTRPHFLLAAPVFVVVSGRTVCQPCSQTQERRTVIPPKLRNRVLPVRCLRCVRGRRWSTVGVVDLLKATRWLLVERRQRT</sequence>
<organism evidence="2">
    <name type="scientific">Ixodes scapularis</name>
    <name type="common">Black-legged tick</name>
    <name type="synonym">Deer tick</name>
    <dbReference type="NCBI Taxonomy" id="6945"/>
    <lineage>
        <taxon>Eukaryota</taxon>
        <taxon>Metazoa</taxon>
        <taxon>Ecdysozoa</taxon>
        <taxon>Arthropoda</taxon>
        <taxon>Chelicerata</taxon>
        <taxon>Arachnida</taxon>
        <taxon>Acari</taxon>
        <taxon>Parasitiformes</taxon>
        <taxon>Ixodida</taxon>
        <taxon>Ixodoidea</taxon>
        <taxon>Ixodidae</taxon>
        <taxon>Ixodinae</taxon>
        <taxon>Ixodes</taxon>
    </lineage>
</organism>
<keyword evidence="1" id="KW-0732">Signal</keyword>
<protein>
    <submittedName>
        <fullName evidence="2">Putative secreted protein</fullName>
    </submittedName>
</protein>
<accession>A0A4D5RW33</accession>
<dbReference type="EMBL" id="GHJT01007248">
    <property type="protein sequence ID" value="MOY41219.1"/>
    <property type="molecule type" value="Transcribed_RNA"/>
</dbReference>
<evidence type="ECO:0000313" key="2">
    <source>
        <dbReference type="EMBL" id="MOY41219.1"/>
    </source>
</evidence>